<name>A0A6J4QIE9_9BACT</name>
<dbReference type="InterPro" id="IPR036465">
    <property type="entry name" value="vWFA_dom_sf"/>
</dbReference>
<feature type="domain" description="DUF58" evidence="1">
    <location>
        <begin position="58"/>
        <end position="268"/>
    </location>
</feature>
<dbReference type="Pfam" id="PF01882">
    <property type="entry name" value="DUF58"/>
    <property type="match status" value="1"/>
</dbReference>
<organism evidence="2">
    <name type="scientific">uncultured Phycisphaerae bacterium</name>
    <dbReference type="NCBI Taxonomy" id="904963"/>
    <lineage>
        <taxon>Bacteria</taxon>
        <taxon>Pseudomonadati</taxon>
        <taxon>Planctomycetota</taxon>
        <taxon>Phycisphaerae</taxon>
        <taxon>environmental samples</taxon>
    </lineage>
</organism>
<gene>
    <name evidence="2" type="ORF">AVDCRST_MAG64-4504</name>
</gene>
<dbReference type="PANTHER" id="PTHR33608">
    <property type="entry name" value="BLL2464 PROTEIN"/>
    <property type="match status" value="1"/>
</dbReference>
<dbReference type="SUPFAM" id="SSF53300">
    <property type="entry name" value="vWA-like"/>
    <property type="match status" value="1"/>
</dbReference>
<dbReference type="EMBL" id="CADCUQ010001057">
    <property type="protein sequence ID" value="CAA9445400.1"/>
    <property type="molecule type" value="Genomic_DNA"/>
</dbReference>
<dbReference type="PANTHER" id="PTHR33608:SF7">
    <property type="entry name" value="DUF58 DOMAIN-CONTAINING PROTEIN"/>
    <property type="match status" value="1"/>
</dbReference>
<protein>
    <recommendedName>
        <fullName evidence="1">DUF58 domain-containing protein</fullName>
    </recommendedName>
</protein>
<evidence type="ECO:0000313" key="2">
    <source>
        <dbReference type="EMBL" id="CAA9445400.1"/>
    </source>
</evidence>
<evidence type="ECO:0000259" key="1">
    <source>
        <dbReference type="Pfam" id="PF01882"/>
    </source>
</evidence>
<proteinExistence type="predicted"/>
<dbReference type="AlphaFoldDB" id="A0A6J4QIE9"/>
<reference evidence="2" key="1">
    <citation type="submission" date="2020-02" db="EMBL/GenBank/DDBJ databases">
        <authorList>
            <person name="Meier V. D."/>
        </authorList>
    </citation>
    <scope>NUCLEOTIDE SEQUENCE</scope>
    <source>
        <strain evidence="2">AVDCRST_MAG64</strain>
    </source>
</reference>
<sequence length="316" mass="35546">MASAAPTTSTAPSAASLIDPATLMRIKSLQLRARIVVQGFLSGLHRSPHHGFSVEFSEYRQYTPGDDPRYLDWKLFARSDRYYIKRFEDETNLRCHLLVDLSRSMGYGSLAYTKIEYARTAAATLAYFLSTQRDAAGLVTFDQQIADYLPARYRPGHLRRLMLCLERAVAGTSTDLTAPLEQVAATVRKRGMVVLISDLLAPTDRLRTQLGYLRSQGHEVVLMRVLDPAEVDFTFDKPVTFVDMETGRDLYVDPAAARAQYKANFTKHAGEITKTCRDLGIDLYDLTTSQPLERALFDFLQSRVHAGRHVTRSGNQ</sequence>
<dbReference type="InterPro" id="IPR002881">
    <property type="entry name" value="DUF58"/>
</dbReference>
<accession>A0A6J4QIE9</accession>
<dbReference type="Gene3D" id="3.40.50.410">
    <property type="entry name" value="von Willebrand factor, type A domain"/>
    <property type="match status" value="1"/>
</dbReference>